<evidence type="ECO:0000256" key="4">
    <source>
        <dbReference type="ARBA" id="ARBA00022448"/>
    </source>
</evidence>
<comment type="similarity">
    <text evidence="3 11">Belongs to the complex I NDUFS6 subunit family.</text>
</comment>
<proteinExistence type="inferred from homology"/>
<reference evidence="13" key="1">
    <citation type="submission" date="2022-01" db="EMBL/GenBank/DDBJ databases">
        <authorList>
            <person name="King R."/>
        </authorList>
    </citation>
    <scope>NUCLEOTIDE SEQUENCE</scope>
</reference>
<evidence type="ECO:0000259" key="12">
    <source>
        <dbReference type="Pfam" id="PF10276"/>
    </source>
</evidence>
<evidence type="ECO:0000313" key="14">
    <source>
        <dbReference type="Proteomes" id="UP001153620"/>
    </source>
</evidence>
<sequence>MNSIRKFASLPQLRNLRHAKSISTQICGALRSAEEGGKVTHTGQAYEADDYRNVRFVNASKIVNPNWAEKLIAEEPIIETEDRVVWCDGGDPRLGHPKVYINLDKPGAHACGYCGLRYQKKEHHH</sequence>
<evidence type="ECO:0000256" key="11">
    <source>
        <dbReference type="PIRNR" id="PIRNR016564"/>
    </source>
</evidence>
<reference evidence="13" key="2">
    <citation type="submission" date="2022-10" db="EMBL/GenBank/DDBJ databases">
        <authorList>
            <consortium name="ENA_rothamsted_submissions"/>
            <consortium name="culmorum"/>
            <person name="King R."/>
        </authorList>
    </citation>
    <scope>NUCLEOTIDE SEQUENCE</scope>
</reference>
<evidence type="ECO:0000256" key="3">
    <source>
        <dbReference type="ARBA" id="ARBA00007291"/>
    </source>
</evidence>
<organism evidence="13 14">
    <name type="scientific">Chironomus riparius</name>
    <dbReference type="NCBI Taxonomy" id="315576"/>
    <lineage>
        <taxon>Eukaryota</taxon>
        <taxon>Metazoa</taxon>
        <taxon>Ecdysozoa</taxon>
        <taxon>Arthropoda</taxon>
        <taxon>Hexapoda</taxon>
        <taxon>Insecta</taxon>
        <taxon>Pterygota</taxon>
        <taxon>Neoptera</taxon>
        <taxon>Endopterygota</taxon>
        <taxon>Diptera</taxon>
        <taxon>Nematocera</taxon>
        <taxon>Chironomoidea</taxon>
        <taxon>Chironomidae</taxon>
        <taxon>Chironominae</taxon>
        <taxon>Chironomus</taxon>
    </lineage>
</organism>
<dbReference type="InterPro" id="IPR019401">
    <property type="entry name" value="Znf_CHCC"/>
</dbReference>
<comment type="function">
    <text evidence="1 11">Accessory subunit of the mitochondrial membrane respiratory chain NADH dehydrogenase (Complex I), that is believed not to be involved in catalysis. Complex I functions in the transfer of electrons from NADH to the respiratory chain. The immediate electron acceptor for the enzyme is believed to be ubiquinone.</text>
</comment>
<gene>
    <name evidence="13" type="ORF">CHIRRI_LOCUS202</name>
</gene>
<dbReference type="EMBL" id="OU895877">
    <property type="protein sequence ID" value="CAG9797202.1"/>
    <property type="molecule type" value="Genomic_DNA"/>
</dbReference>
<dbReference type="GO" id="GO:0005743">
    <property type="term" value="C:mitochondrial inner membrane"/>
    <property type="evidence" value="ECO:0007669"/>
    <property type="project" value="UniProtKB-SubCell"/>
</dbReference>
<accession>A0A9N9RJ33</accession>
<dbReference type="Pfam" id="PF10276">
    <property type="entry name" value="zf-CHCC"/>
    <property type="match status" value="1"/>
</dbReference>
<dbReference type="FunFam" id="2.60.260.40:FF:000003">
    <property type="entry name" value="NADH dehydrogenase [ubiquinone] iron-sulfur protein 6, mitochondrial"/>
    <property type="match status" value="1"/>
</dbReference>
<evidence type="ECO:0000256" key="1">
    <source>
        <dbReference type="ARBA" id="ARBA00003195"/>
    </source>
</evidence>
<dbReference type="Gene3D" id="2.60.260.40">
    <property type="entry name" value="q5lls5 like domains"/>
    <property type="match status" value="1"/>
</dbReference>
<dbReference type="GO" id="GO:0006120">
    <property type="term" value="P:mitochondrial electron transport, NADH to ubiquinone"/>
    <property type="evidence" value="ECO:0007669"/>
    <property type="project" value="InterPro"/>
</dbReference>
<keyword evidence="5 11" id="KW-0679">Respiratory chain</keyword>
<dbReference type="AlphaFoldDB" id="A0A9N9RJ33"/>
<keyword evidence="8 11" id="KW-0249">Electron transport</keyword>
<comment type="subcellular location">
    <subcellularLocation>
        <location evidence="2">Mitochondrion inner membrane</location>
        <topology evidence="2">Peripheral membrane protein</topology>
        <orientation evidence="2">Matrix side</orientation>
    </subcellularLocation>
</comment>
<evidence type="ECO:0000256" key="7">
    <source>
        <dbReference type="ARBA" id="ARBA00022946"/>
    </source>
</evidence>
<dbReference type="PIRSF" id="PIRSF016564">
    <property type="entry name" value="CI-13KD-A"/>
    <property type="match status" value="1"/>
</dbReference>
<protein>
    <recommendedName>
        <fullName evidence="11">NADH dehydrogenase [ubiquinone] iron-sulfur protein 6, mitochondrial</fullName>
    </recommendedName>
</protein>
<dbReference type="OrthoDB" id="307899at2759"/>
<dbReference type="InterPro" id="IPR016668">
    <property type="entry name" value="NDUFS6"/>
</dbReference>
<evidence type="ECO:0000256" key="5">
    <source>
        <dbReference type="ARBA" id="ARBA00022660"/>
    </source>
</evidence>
<feature type="domain" description="Zinc finger CHCC-type" evidence="12">
    <location>
        <begin position="83"/>
        <end position="118"/>
    </location>
</feature>
<keyword evidence="6 11" id="KW-0999">Mitochondrion inner membrane</keyword>
<evidence type="ECO:0000313" key="13">
    <source>
        <dbReference type="EMBL" id="CAG9797202.1"/>
    </source>
</evidence>
<keyword evidence="14" id="KW-1185">Reference proteome</keyword>
<dbReference type="PANTHER" id="PTHR13156:SF0">
    <property type="entry name" value="NADH DEHYDROGENASE [UBIQUINONE] IRON-SULFUR PROTEIN 6, MITOCHONDRIAL"/>
    <property type="match status" value="1"/>
</dbReference>
<dbReference type="PANTHER" id="PTHR13156">
    <property type="entry name" value="NADH-UBIQUINONE OXIDOREDUCTASE 13 KD-A SUBUNIT"/>
    <property type="match status" value="1"/>
</dbReference>
<evidence type="ECO:0000256" key="6">
    <source>
        <dbReference type="ARBA" id="ARBA00022792"/>
    </source>
</evidence>
<evidence type="ECO:0000256" key="2">
    <source>
        <dbReference type="ARBA" id="ARBA00004443"/>
    </source>
</evidence>
<dbReference type="Proteomes" id="UP001153620">
    <property type="component" value="Chromosome 1"/>
</dbReference>
<evidence type="ECO:0000256" key="10">
    <source>
        <dbReference type="ARBA" id="ARBA00023136"/>
    </source>
</evidence>
<evidence type="ECO:0000256" key="8">
    <source>
        <dbReference type="ARBA" id="ARBA00022982"/>
    </source>
</evidence>
<evidence type="ECO:0000256" key="9">
    <source>
        <dbReference type="ARBA" id="ARBA00023128"/>
    </source>
</evidence>
<keyword evidence="10 11" id="KW-0472">Membrane</keyword>
<keyword evidence="4 11" id="KW-0813">Transport</keyword>
<keyword evidence="9 11" id="KW-0496">Mitochondrion</keyword>
<keyword evidence="7" id="KW-0809">Transit peptide</keyword>
<name>A0A9N9RJ33_9DIPT</name>